<dbReference type="PANTHER" id="PTHR42663">
    <property type="entry name" value="HYDROLASE C777.06C-RELATED-RELATED"/>
    <property type="match status" value="1"/>
</dbReference>
<dbReference type="InterPro" id="IPR036866">
    <property type="entry name" value="RibonucZ/Hydroxyglut_hydro"/>
</dbReference>
<name>A0ABQ5V9B4_9PROT</name>
<dbReference type="Gene3D" id="3.60.15.10">
    <property type="entry name" value="Ribonuclease Z/Hydroxyacylglutathione hydrolase-like"/>
    <property type="match status" value="1"/>
</dbReference>
<dbReference type="SUPFAM" id="SSF56281">
    <property type="entry name" value="Metallo-hydrolase/oxidoreductase"/>
    <property type="match status" value="1"/>
</dbReference>
<protein>
    <submittedName>
        <fullName evidence="2">Phosphoribosyl 1,2-cyclic phosphodiesterase</fullName>
    </submittedName>
</protein>
<feature type="domain" description="Metallo-beta-lactamase" evidence="1">
    <location>
        <begin position="36"/>
        <end position="238"/>
    </location>
</feature>
<dbReference type="SMART" id="SM00849">
    <property type="entry name" value="Lactamase_B"/>
    <property type="match status" value="1"/>
</dbReference>
<evidence type="ECO:0000313" key="3">
    <source>
        <dbReference type="Proteomes" id="UP001161391"/>
    </source>
</evidence>
<organism evidence="2 3">
    <name type="scientific">Algimonas ampicilliniresistens</name>
    <dbReference type="NCBI Taxonomy" id="1298735"/>
    <lineage>
        <taxon>Bacteria</taxon>
        <taxon>Pseudomonadati</taxon>
        <taxon>Pseudomonadota</taxon>
        <taxon>Alphaproteobacteria</taxon>
        <taxon>Maricaulales</taxon>
        <taxon>Robiginitomaculaceae</taxon>
        <taxon>Algimonas</taxon>
    </lineage>
</organism>
<dbReference type="PANTHER" id="PTHR42663:SF6">
    <property type="entry name" value="HYDROLASE C777.06C-RELATED"/>
    <property type="match status" value="1"/>
</dbReference>
<reference evidence="2" key="1">
    <citation type="journal article" date="2014" name="Int. J. Syst. Evol. Microbiol.">
        <title>Complete genome of a new Firmicutes species belonging to the dominant human colonic microbiota ('Ruminococcus bicirculans') reveals two chromosomes and a selective capacity to utilize plant glucans.</title>
        <authorList>
            <consortium name="NISC Comparative Sequencing Program"/>
            <person name="Wegmann U."/>
            <person name="Louis P."/>
            <person name="Goesmann A."/>
            <person name="Henrissat B."/>
            <person name="Duncan S.H."/>
            <person name="Flint H.J."/>
        </authorList>
    </citation>
    <scope>NUCLEOTIDE SEQUENCE</scope>
    <source>
        <strain evidence="2">NBRC 108219</strain>
    </source>
</reference>
<proteinExistence type="predicted"/>
<keyword evidence="3" id="KW-1185">Reference proteome</keyword>
<dbReference type="CDD" id="cd16279">
    <property type="entry name" value="metallo-hydrolase-like_MBL-fold"/>
    <property type="match status" value="1"/>
</dbReference>
<dbReference type="InterPro" id="IPR001279">
    <property type="entry name" value="Metallo-B-lactamas"/>
</dbReference>
<dbReference type="RefSeq" id="WP_284388660.1">
    <property type="nucleotide sequence ID" value="NZ_BSNK01000001.1"/>
</dbReference>
<dbReference type="Proteomes" id="UP001161391">
    <property type="component" value="Unassembled WGS sequence"/>
</dbReference>
<dbReference type="Pfam" id="PF12706">
    <property type="entry name" value="Lactamase_B_2"/>
    <property type="match status" value="1"/>
</dbReference>
<accession>A0ABQ5V9B4</accession>
<sequence>MSLVATILGCGSSGGVPRVGGDWGFCDPSEPKNRRSRCSLLVEKTGDEGTTTVLIDTSPDLREQLLRTEVKRLDAVLYTHDHADQTHGIDDLRAIAYRMRTQIPTYMDAHTKAHVAERFDYCFEMPEGRVHPAILSLQPLLEDGQTFEINGPGGAIQIDVILASHGPTPVLAFVIDGRLAYSPDVWDISDEGLNRLSGLKMWICDALRYNDHPTHAHVDKTLSWLARTQTEQAILTNLHIDMDYNVLAGELPSIVTPAFDGMTVKV</sequence>
<dbReference type="EMBL" id="BSNK01000001">
    <property type="protein sequence ID" value="GLQ23339.1"/>
    <property type="molecule type" value="Genomic_DNA"/>
</dbReference>
<reference evidence="2" key="2">
    <citation type="submission" date="2023-01" db="EMBL/GenBank/DDBJ databases">
        <title>Draft genome sequence of Algimonas ampicilliniresistens strain NBRC 108219.</title>
        <authorList>
            <person name="Sun Q."/>
            <person name="Mori K."/>
        </authorList>
    </citation>
    <scope>NUCLEOTIDE SEQUENCE</scope>
    <source>
        <strain evidence="2">NBRC 108219</strain>
    </source>
</reference>
<gene>
    <name evidence="2" type="ORF">GCM10007853_12130</name>
</gene>
<comment type="caution">
    <text evidence="2">The sequence shown here is derived from an EMBL/GenBank/DDBJ whole genome shotgun (WGS) entry which is preliminary data.</text>
</comment>
<evidence type="ECO:0000313" key="2">
    <source>
        <dbReference type="EMBL" id="GLQ23339.1"/>
    </source>
</evidence>
<evidence type="ECO:0000259" key="1">
    <source>
        <dbReference type="SMART" id="SM00849"/>
    </source>
</evidence>